<feature type="region of interest" description="Disordered" evidence="1">
    <location>
        <begin position="29"/>
        <end position="56"/>
    </location>
</feature>
<gene>
    <name evidence="2" type="ORF">ENSA7_48910</name>
</gene>
<name>A0A2S9YIR9_9BACT</name>
<reference evidence="2 3" key="1">
    <citation type="submission" date="2018-03" db="EMBL/GenBank/DDBJ databases">
        <title>Draft Genome Sequences of the Obligatory Marine Myxobacteria Enhygromyxa salina SWB007.</title>
        <authorList>
            <person name="Poehlein A."/>
            <person name="Moghaddam J.A."/>
            <person name="Harms H."/>
            <person name="Alanjari M."/>
            <person name="Koenig G.M."/>
            <person name="Daniel R."/>
            <person name="Schaeberle T.F."/>
        </authorList>
    </citation>
    <scope>NUCLEOTIDE SEQUENCE [LARGE SCALE GENOMIC DNA]</scope>
    <source>
        <strain evidence="2 3">SWB007</strain>
    </source>
</reference>
<dbReference type="RefSeq" id="WP_146158093.1">
    <property type="nucleotide sequence ID" value="NZ_PVNL01000100.1"/>
</dbReference>
<sequence length="196" mass="20238">MLAIALRVLGAALILVALVFPRAEARAGQASASPTAGAPQLNLGEDGGECGEDPQVETIDCGDKLAQMDRRLDEPLVITLLRAVARPTSNESTDSSSLTDSSMFNMSERACTELLIDIWSQESCAAQSRECGKINTGAPPGPAPKLASSSSSAQSFLAGLALGGAAARRLGRHVSVAGPSSRDLEPPVPPPRLPSH</sequence>
<evidence type="ECO:0000313" key="3">
    <source>
        <dbReference type="Proteomes" id="UP000238823"/>
    </source>
</evidence>
<feature type="compositionally biased region" description="Acidic residues" evidence="1">
    <location>
        <begin position="46"/>
        <end position="55"/>
    </location>
</feature>
<feature type="compositionally biased region" description="Pro residues" evidence="1">
    <location>
        <begin position="186"/>
        <end position="196"/>
    </location>
</feature>
<comment type="caution">
    <text evidence="2">The sequence shown here is derived from an EMBL/GenBank/DDBJ whole genome shotgun (WGS) entry which is preliminary data.</text>
</comment>
<proteinExistence type="predicted"/>
<organism evidence="2 3">
    <name type="scientific">Enhygromyxa salina</name>
    <dbReference type="NCBI Taxonomy" id="215803"/>
    <lineage>
        <taxon>Bacteria</taxon>
        <taxon>Pseudomonadati</taxon>
        <taxon>Myxococcota</taxon>
        <taxon>Polyangia</taxon>
        <taxon>Nannocystales</taxon>
        <taxon>Nannocystaceae</taxon>
        <taxon>Enhygromyxa</taxon>
    </lineage>
</organism>
<accession>A0A2S9YIR9</accession>
<protein>
    <submittedName>
        <fullName evidence="2">Uncharacterized protein</fullName>
    </submittedName>
</protein>
<dbReference type="EMBL" id="PVNL01000100">
    <property type="protein sequence ID" value="PRQ04960.1"/>
    <property type="molecule type" value="Genomic_DNA"/>
</dbReference>
<feature type="region of interest" description="Disordered" evidence="1">
    <location>
        <begin position="173"/>
        <end position="196"/>
    </location>
</feature>
<evidence type="ECO:0000313" key="2">
    <source>
        <dbReference type="EMBL" id="PRQ04960.1"/>
    </source>
</evidence>
<evidence type="ECO:0000256" key="1">
    <source>
        <dbReference type="SAM" id="MobiDB-lite"/>
    </source>
</evidence>
<dbReference type="AlphaFoldDB" id="A0A2S9YIR9"/>
<dbReference type="OrthoDB" id="9983261at2"/>
<dbReference type="Proteomes" id="UP000238823">
    <property type="component" value="Unassembled WGS sequence"/>
</dbReference>